<dbReference type="Proteomes" id="UP001177295">
    <property type="component" value="Chromosome"/>
</dbReference>
<accession>A0ABY8WWM0</accession>
<sequence>MNNTQQSSNSKKQKNYVHTREQKGHSIIKHILLCLVGVGFFTIPYYTISPNHYWHT</sequence>
<evidence type="ECO:0000313" key="3">
    <source>
        <dbReference type="Proteomes" id="UP001177295"/>
    </source>
</evidence>
<keyword evidence="1" id="KW-1133">Transmembrane helix</keyword>
<proteinExistence type="predicted"/>
<protein>
    <submittedName>
        <fullName evidence="2">Uncharacterized protein</fullName>
    </submittedName>
</protein>
<dbReference type="EMBL" id="CP124550">
    <property type="protein sequence ID" value="WIO46222.1"/>
    <property type="molecule type" value="Genomic_DNA"/>
</dbReference>
<feature type="transmembrane region" description="Helical" evidence="1">
    <location>
        <begin position="30"/>
        <end position="48"/>
    </location>
</feature>
<keyword evidence="1" id="KW-0812">Transmembrane</keyword>
<keyword evidence="1" id="KW-0472">Membrane</keyword>
<evidence type="ECO:0000313" key="2">
    <source>
        <dbReference type="EMBL" id="WIO46222.1"/>
    </source>
</evidence>
<organism evidence="2 3">
    <name type="scientific">Candidatus Southlakia epibionticum</name>
    <dbReference type="NCBI Taxonomy" id="3043284"/>
    <lineage>
        <taxon>Bacteria</taxon>
        <taxon>Candidatus Saccharimonadota</taxon>
        <taxon>Candidatus Saccharimonadia</taxon>
        <taxon>Candidatus Saccharimonadales</taxon>
        <taxon>Candidatus Saccharimonadaceae</taxon>
        <taxon>Candidatus Southlakia</taxon>
    </lineage>
</organism>
<reference evidence="2 3" key="1">
    <citation type="journal article" date="2023" name="Cell">
        <title>Genetic manipulation of Patescibacteria provides mechanistic insights into microbial dark matter and the epibiotic lifestyle.</title>
        <authorList>
            <person name="Wang Y."/>
            <person name="Gallagher L.A."/>
            <person name="Andrade P.A."/>
            <person name="Liu A."/>
            <person name="Humphreys I.R."/>
            <person name="Turkarslan S."/>
            <person name="Cutler K.J."/>
            <person name="Arrieta-Ortiz M.L."/>
            <person name="Li Y."/>
            <person name="Radey M.C."/>
            <person name="McLean J.S."/>
            <person name="Cong Q."/>
            <person name="Baker D."/>
            <person name="Baliga N.S."/>
            <person name="Peterson S.B."/>
            <person name="Mougous J.D."/>
        </authorList>
    </citation>
    <scope>NUCLEOTIDE SEQUENCE [LARGE SCALE GENOMIC DNA]</scope>
    <source>
        <strain evidence="2 3">ML1</strain>
    </source>
</reference>
<name>A0ABY8WWM0_9BACT</name>
<keyword evidence="3" id="KW-1185">Reference proteome</keyword>
<gene>
    <name evidence="2" type="ORF">SEML1_0607</name>
</gene>
<evidence type="ECO:0000256" key="1">
    <source>
        <dbReference type="SAM" id="Phobius"/>
    </source>
</evidence>